<evidence type="ECO:0000259" key="6">
    <source>
        <dbReference type="PROSITE" id="PS50893"/>
    </source>
</evidence>
<dbReference type="InterPro" id="IPR050763">
    <property type="entry name" value="ABC_transporter_ATP-binding"/>
</dbReference>
<proteinExistence type="inferred from homology"/>
<sequence length="313" mass="34716">MTLGVRDLRKRFGAVEALRGVTFRVPEGATWGLLGPNGSGKTTTMRILLGMVPPDAGEVTWQGRPVARWPRSLWGYLPEERGLYPKLPVREQLAYLGRLQGLSARQAAAGADRWLRRLGMADAARRRLEQLSKGNQQKVQFAAAVVHEPAILLLDEPFSGLDPGNAATLKEVLQELRGDGRTILFSSHRLDHVRELCDGITLVHDGRGSCTGPWRRWSPPSASRGSASGWRGRCRPTPWRGCRCRPGRWRARSWPSTCATERGRGERGRRGRPPGRIPRWPTCAGGCWPPSSSTSRWCGSSGKNRTWRRSTSG</sequence>
<feature type="compositionally biased region" description="Low complexity" evidence="5">
    <location>
        <begin position="291"/>
        <end position="301"/>
    </location>
</feature>
<dbReference type="PANTHER" id="PTHR42711:SF5">
    <property type="entry name" value="ABC TRANSPORTER ATP-BINDING PROTEIN NATA"/>
    <property type="match status" value="1"/>
</dbReference>
<dbReference type="Pfam" id="PF00005">
    <property type="entry name" value="ABC_tran"/>
    <property type="match status" value="1"/>
</dbReference>
<evidence type="ECO:0000313" key="8">
    <source>
        <dbReference type="Proteomes" id="UP001304683"/>
    </source>
</evidence>
<dbReference type="InterPro" id="IPR003593">
    <property type="entry name" value="AAA+_ATPase"/>
</dbReference>
<keyword evidence="2" id="KW-0813">Transport</keyword>
<dbReference type="Proteomes" id="UP001304683">
    <property type="component" value="Chromosome"/>
</dbReference>
<dbReference type="SMART" id="SM00382">
    <property type="entry name" value="AAA"/>
    <property type="match status" value="1"/>
</dbReference>
<evidence type="ECO:0000256" key="1">
    <source>
        <dbReference type="ARBA" id="ARBA00005417"/>
    </source>
</evidence>
<dbReference type="InterPro" id="IPR027417">
    <property type="entry name" value="P-loop_NTPase"/>
</dbReference>
<protein>
    <submittedName>
        <fullName evidence="7">ATP-binding cassette domain-containing protein</fullName>
    </submittedName>
</protein>
<dbReference type="SUPFAM" id="SSF52540">
    <property type="entry name" value="P-loop containing nucleoside triphosphate hydrolases"/>
    <property type="match status" value="1"/>
</dbReference>
<keyword evidence="4 7" id="KW-0067">ATP-binding</keyword>
<feature type="region of interest" description="Disordered" evidence="5">
    <location>
        <begin position="288"/>
        <end position="313"/>
    </location>
</feature>
<accession>A0ABZ0QNI3</accession>
<dbReference type="PROSITE" id="PS00211">
    <property type="entry name" value="ABC_TRANSPORTER_1"/>
    <property type="match status" value="1"/>
</dbReference>
<dbReference type="RefSeq" id="WP_135224478.1">
    <property type="nucleotide sequence ID" value="NZ_CP132508.1"/>
</dbReference>
<feature type="domain" description="ABC transporter" evidence="6">
    <location>
        <begin position="3"/>
        <end position="230"/>
    </location>
</feature>
<evidence type="ECO:0000256" key="4">
    <source>
        <dbReference type="ARBA" id="ARBA00022840"/>
    </source>
</evidence>
<keyword evidence="3" id="KW-0547">Nucleotide-binding</keyword>
<comment type="similarity">
    <text evidence="1">Belongs to the ABC transporter superfamily.</text>
</comment>
<dbReference type="Gene3D" id="3.40.50.300">
    <property type="entry name" value="P-loop containing nucleotide triphosphate hydrolases"/>
    <property type="match status" value="1"/>
</dbReference>
<evidence type="ECO:0000256" key="3">
    <source>
        <dbReference type="ARBA" id="ARBA00022741"/>
    </source>
</evidence>
<dbReference type="InterPro" id="IPR003439">
    <property type="entry name" value="ABC_transporter-like_ATP-bd"/>
</dbReference>
<evidence type="ECO:0000256" key="2">
    <source>
        <dbReference type="ARBA" id="ARBA00022448"/>
    </source>
</evidence>
<name>A0ABZ0QNI3_9FIRM</name>
<dbReference type="GO" id="GO:0005524">
    <property type="term" value="F:ATP binding"/>
    <property type="evidence" value="ECO:0007669"/>
    <property type="project" value="UniProtKB-KW"/>
</dbReference>
<organism evidence="7 8">
    <name type="scientific">Thermaerobacter composti</name>
    <dbReference type="NCBI Taxonomy" id="554949"/>
    <lineage>
        <taxon>Bacteria</taxon>
        <taxon>Bacillati</taxon>
        <taxon>Bacillota</taxon>
        <taxon>Clostridia</taxon>
        <taxon>Eubacteriales</taxon>
        <taxon>Clostridiales Family XVII. Incertae Sedis</taxon>
        <taxon>Thermaerobacter</taxon>
    </lineage>
</organism>
<evidence type="ECO:0000256" key="5">
    <source>
        <dbReference type="SAM" id="MobiDB-lite"/>
    </source>
</evidence>
<dbReference type="PROSITE" id="PS50893">
    <property type="entry name" value="ABC_TRANSPORTER_2"/>
    <property type="match status" value="1"/>
</dbReference>
<dbReference type="EMBL" id="CP132508">
    <property type="protein sequence ID" value="WPD18966.1"/>
    <property type="molecule type" value="Genomic_DNA"/>
</dbReference>
<keyword evidence="8" id="KW-1185">Reference proteome</keyword>
<dbReference type="InterPro" id="IPR017871">
    <property type="entry name" value="ABC_transporter-like_CS"/>
</dbReference>
<dbReference type="PANTHER" id="PTHR42711">
    <property type="entry name" value="ABC TRANSPORTER ATP-BINDING PROTEIN"/>
    <property type="match status" value="1"/>
</dbReference>
<evidence type="ECO:0000313" key="7">
    <source>
        <dbReference type="EMBL" id="WPD18966.1"/>
    </source>
</evidence>
<reference evidence="7 8" key="1">
    <citation type="submission" date="2023-08" db="EMBL/GenBank/DDBJ databases">
        <title>Genome sequence of Thermaerobacter compostii strain Ins1, a spore-forming filamentous bacterium isolated from a deep geothermal reservoir.</title>
        <authorList>
            <person name="Bregnard D."/>
            <person name="Gonzalez D."/>
            <person name="Junier P."/>
        </authorList>
    </citation>
    <scope>NUCLEOTIDE SEQUENCE [LARGE SCALE GENOMIC DNA]</scope>
    <source>
        <strain evidence="7 8">Ins1</strain>
    </source>
</reference>
<gene>
    <name evidence="7" type="ORF">Q5761_11495</name>
</gene>